<dbReference type="InterPro" id="IPR007219">
    <property type="entry name" value="XnlR_reg_dom"/>
</dbReference>
<evidence type="ECO:0000256" key="1">
    <source>
        <dbReference type="ARBA" id="ARBA00023015"/>
    </source>
</evidence>
<keyword evidence="8" id="KW-1185">Reference proteome</keyword>
<accession>A0AAD6I472</accession>
<dbReference type="PANTHER" id="PTHR47424:SF3">
    <property type="entry name" value="REGULATORY PROTEIN GAL4"/>
    <property type="match status" value="1"/>
</dbReference>
<evidence type="ECO:0000256" key="3">
    <source>
        <dbReference type="ARBA" id="ARBA00023163"/>
    </source>
</evidence>
<evidence type="ECO:0000256" key="2">
    <source>
        <dbReference type="ARBA" id="ARBA00023125"/>
    </source>
</evidence>
<sequence length="525" mass="60083">MVVYLFRIDAHGPAEKLLALAISHSHHIGLQRYQVVEKLGTFESEMARRFWWCIYLMDRRLAIETGRPFLIQDVNIDIGLPRTVSDEWLSRYRETSHLIRADDTASERSHTTMPYLIAMASYSRVIGKVWEALYGASTAHSSPSSFLNEYLELLITQSQKDLQPEFSYDPRRPGSYRASGLAWWQIKQQLIMRIRWASLYLLIRKPMLQRAGSLHSPEATENEVICMRLVQGISDDFKNVPEDHHPKYTFPFLHYLTSATIIALGLIMKQHSFRHTYGKMTLETARSLKKHCHRTWVSGKMARAVWKLNQMAEATLSPKFCSPEDQNSNQKTSSLQASSQSHRSLGMDEHLQDHPIPSEQTLLKTVPRADMTISTSHRRNSRFESDCQLLPGQPQCSNHADWHSKITKSPDLEKDEMMTNDFDFEQGQKVLHLSSGGQRKISLNETNTLRGTQKGEMNPVHSENLDLNFQEKEPNTMSGSYAQGLGPFAPDPNAWLPGETIDGGMEWLQTLFANDLDTHLPFDWA</sequence>
<gene>
    <name evidence="7" type="ORF">N7460_012736</name>
</gene>
<proteinExistence type="predicted"/>
<evidence type="ECO:0000256" key="5">
    <source>
        <dbReference type="SAM" id="MobiDB-lite"/>
    </source>
</evidence>
<feature type="compositionally biased region" description="Low complexity" evidence="5">
    <location>
        <begin position="333"/>
        <end position="344"/>
    </location>
</feature>
<dbReference type="CDD" id="cd12148">
    <property type="entry name" value="fungal_TF_MHR"/>
    <property type="match status" value="1"/>
</dbReference>
<name>A0AAD6I472_PENCN</name>
<organism evidence="7 8">
    <name type="scientific">Penicillium canescens</name>
    <dbReference type="NCBI Taxonomy" id="5083"/>
    <lineage>
        <taxon>Eukaryota</taxon>
        <taxon>Fungi</taxon>
        <taxon>Dikarya</taxon>
        <taxon>Ascomycota</taxon>
        <taxon>Pezizomycotina</taxon>
        <taxon>Eurotiomycetes</taxon>
        <taxon>Eurotiomycetidae</taxon>
        <taxon>Eurotiales</taxon>
        <taxon>Aspergillaceae</taxon>
        <taxon>Penicillium</taxon>
    </lineage>
</organism>
<comment type="caution">
    <text evidence="7">The sequence shown here is derived from an EMBL/GenBank/DDBJ whole genome shotgun (WGS) entry which is preliminary data.</text>
</comment>
<dbReference type="GO" id="GO:0005634">
    <property type="term" value="C:nucleus"/>
    <property type="evidence" value="ECO:0007669"/>
    <property type="project" value="TreeGrafter"/>
</dbReference>
<dbReference type="GO" id="GO:0006351">
    <property type="term" value="P:DNA-templated transcription"/>
    <property type="evidence" value="ECO:0007669"/>
    <property type="project" value="InterPro"/>
</dbReference>
<dbReference type="Pfam" id="PF04082">
    <property type="entry name" value="Fungal_trans"/>
    <property type="match status" value="1"/>
</dbReference>
<keyword evidence="4" id="KW-0539">Nucleus</keyword>
<feature type="domain" description="Xylanolytic transcriptional activator regulatory" evidence="6">
    <location>
        <begin position="14"/>
        <end position="87"/>
    </location>
</feature>
<dbReference type="SMART" id="SM00906">
    <property type="entry name" value="Fungal_trans"/>
    <property type="match status" value="1"/>
</dbReference>
<keyword evidence="3" id="KW-0804">Transcription</keyword>
<evidence type="ECO:0000259" key="6">
    <source>
        <dbReference type="SMART" id="SM00906"/>
    </source>
</evidence>
<reference evidence="7" key="2">
    <citation type="submission" date="2023-01" db="EMBL/GenBank/DDBJ databases">
        <authorList>
            <person name="Petersen C."/>
        </authorList>
    </citation>
    <scope>NUCLEOTIDE SEQUENCE</scope>
    <source>
        <strain evidence="7">IBT 15450</strain>
    </source>
</reference>
<dbReference type="AlphaFoldDB" id="A0AAD6I472"/>
<evidence type="ECO:0000313" key="7">
    <source>
        <dbReference type="EMBL" id="KAJ6027919.1"/>
    </source>
</evidence>
<dbReference type="InterPro" id="IPR051127">
    <property type="entry name" value="Fungal_SecMet_Regulators"/>
</dbReference>
<dbReference type="GO" id="GO:0008270">
    <property type="term" value="F:zinc ion binding"/>
    <property type="evidence" value="ECO:0007669"/>
    <property type="project" value="InterPro"/>
</dbReference>
<dbReference type="GO" id="GO:0000981">
    <property type="term" value="F:DNA-binding transcription factor activity, RNA polymerase II-specific"/>
    <property type="evidence" value="ECO:0007669"/>
    <property type="project" value="TreeGrafter"/>
</dbReference>
<protein>
    <recommendedName>
        <fullName evidence="6">Xylanolytic transcriptional activator regulatory domain-containing protein</fullName>
    </recommendedName>
</protein>
<evidence type="ECO:0000256" key="4">
    <source>
        <dbReference type="ARBA" id="ARBA00023242"/>
    </source>
</evidence>
<keyword evidence="2" id="KW-0238">DNA-binding</keyword>
<reference evidence="7" key="1">
    <citation type="journal article" date="2023" name="IMA Fungus">
        <title>Comparative genomic study of the Penicillium genus elucidates a diverse pangenome and 15 lateral gene transfer events.</title>
        <authorList>
            <person name="Petersen C."/>
            <person name="Sorensen T."/>
            <person name="Nielsen M.R."/>
            <person name="Sondergaard T.E."/>
            <person name="Sorensen J.L."/>
            <person name="Fitzpatrick D.A."/>
            <person name="Frisvad J.C."/>
            <person name="Nielsen K.L."/>
        </authorList>
    </citation>
    <scope>NUCLEOTIDE SEQUENCE</scope>
    <source>
        <strain evidence="7">IBT 15450</strain>
    </source>
</reference>
<feature type="region of interest" description="Disordered" evidence="5">
    <location>
        <begin position="319"/>
        <end position="358"/>
    </location>
</feature>
<evidence type="ECO:0000313" key="8">
    <source>
        <dbReference type="Proteomes" id="UP001219568"/>
    </source>
</evidence>
<dbReference type="GO" id="GO:0000978">
    <property type="term" value="F:RNA polymerase II cis-regulatory region sequence-specific DNA binding"/>
    <property type="evidence" value="ECO:0007669"/>
    <property type="project" value="TreeGrafter"/>
</dbReference>
<dbReference type="EMBL" id="JAQJZL010000015">
    <property type="protein sequence ID" value="KAJ6027919.1"/>
    <property type="molecule type" value="Genomic_DNA"/>
</dbReference>
<keyword evidence="1" id="KW-0805">Transcription regulation</keyword>
<dbReference type="PANTHER" id="PTHR47424">
    <property type="entry name" value="REGULATORY PROTEIN GAL4"/>
    <property type="match status" value="1"/>
</dbReference>
<dbReference type="Proteomes" id="UP001219568">
    <property type="component" value="Unassembled WGS sequence"/>
</dbReference>
<dbReference type="GO" id="GO:0000435">
    <property type="term" value="P:positive regulation of transcription from RNA polymerase II promoter by galactose"/>
    <property type="evidence" value="ECO:0007669"/>
    <property type="project" value="TreeGrafter"/>
</dbReference>